<keyword evidence="1" id="KW-0472">Membrane</keyword>
<feature type="transmembrane region" description="Helical" evidence="1">
    <location>
        <begin position="57"/>
        <end position="82"/>
    </location>
</feature>
<dbReference type="RefSeq" id="WP_345201415.1">
    <property type="nucleotide sequence ID" value="NZ_BAABGM010000001.1"/>
</dbReference>
<gene>
    <name evidence="2" type="ORF">GCM10023168_02550</name>
</gene>
<protein>
    <recommendedName>
        <fullName evidence="4">Transmembrane protein</fullName>
    </recommendedName>
</protein>
<evidence type="ECO:0000313" key="3">
    <source>
        <dbReference type="Proteomes" id="UP001500945"/>
    </source>
</evidence>
<keyword evidence="1" id="KW-1133">Transmembrane helix</keyword>
<accession>A0ABP8JY44</accession>
<evidence type="ECO:0000313" key="2">
    <source>
        <dbReference type="EMBL" id="GAA4397522.1"/>
    </source>
</evidence>
<comment type="caution">
    <text evidence="2">The sequence shown here is derived from an EMBL/GenBank/DDBJ whole genome shotgun (WGS) entry which is preliminary data.</text>
</comment>
<organism evidence="2 3">
    <name type="scientific">Fodinibacter luteus</name>
    <dbReference type="NCBI Taxonomy" id="552064"/>
    <lineage>
        <taxon>Bacteria</taxon>
        <taxon>Bacillati</taxon>
        <taxon>Actinomycetota</taxon>
        <taxon>Actinomycetes</taxon>
        <taxon>Micrococcales</taxon>
        <taxon>Intrasporangiaceae</taxon>
        <taxon>Fodinibacter (ex Wang et al. 2009)</taxon>
    </lineage>
</organism>
<proteinExistence type="predicted"/>
<keyword evidence="3" id="KW-1185">Reference proteome</keyword>
<name>A0ABP8JY44_9MICO</name>
<evidence type="ECO:0000256" key="1">
    <source>
        <dbReference type="SAM" id="Phobius"/>
    </source>
</evidence>
<feature type="transmembrane region" description="Helical" evidence="1">
    <location>
        <begin position="12"/>
        <end position="36"/>
    </location>
</feature>
<reference evidence="3" key="1">
    <citation type="journal article" date="2019" name="Int. J. Syst. Evol. Microbiol.">
        <title>The Global Catalogue of Microorganisms (GCM) 10K type strain sequencing project: providing services to taxonomists for standard genome sequencing and annotation.</title>
        <authorList>
            <consortium name="The Broad Institute Genomics Platform"/>
            <consortium name="The Broad Institute Genome Sequencing Center for Infectious Disease"/>
            <person name="Wu L."/>
            <person name="Ma J."/>
        </authorList>
    </citation>
    <scope>NUCLEOTIDE SEQUENCE [LARGE SCALE GENOMIC DNA]</scope>
    <source>
        <strain evidence="3">JCM 17809</strain>
    </source>
</reference>
<keyword evidence="1" id="KW-0812">Transmembrane</keyword>
<dbReference type="Proteomes" id="UP001500945">
    <property type="component" value="Unassembled WGS sequence"/>
</dbReference>
<evidence type="ECO:0008006" key="4">
    <source>
        <dbReference type="Google" id="ProtNLM"/>
    </source>
</evidence>
<sequence length="98" mass="9967">MHNVTFALEGAMRVLVVGLLLGAGLPAVFALGVRALAYGQGGDAEVSHDRPHPAGKLLAGLAFAVVIGGVVLGLTVIVASGFGMEVVFDPFPTLVEKE</sequence>
<dbReference type="EMBL" id="BAABGM010000001">
    <property type="protein sequence ID" value="GAA4397522.1"/>
    <property type="molecule type" value="Genomic_DNA"/>
</dbReference>